<dbReference type="Proteomes" id="UP001432322">
    <property type="component" value="Unassembled WGS sequence"/>
</dbReference>
<gene>
    <name evidence="1" type="ORF">PFISCL1PPCAC_16555</name>
</gene>
<evidence type="ECO:0000313" key="2">
    <source>
        <dbReference type="Proteomes" id="UP001432322"/>
    </source>
</evidence>
<sequence>MRWTNEAPSSTGQSMTHSPLTAVDAATATLIAEQLAENDVLVVKMRPSVMRQRPMGAVVELLPEISVNFGNLTGTGLKTISHIDGRIQCWRPERVGMTIEGPGRVRSRPTPHLIFITDFELQKMKRFGTAIIMALVRTGPETTAIQELMTFVHALKKERMEKILLLTDGAV</sequence>
<accession>A0AAV5W489</accession>
<evidence type="ECO:0008006" key="3">
    <source>
        <dbReference type="Google" id="ProtNLM"/>
    </source>
</evidence>
<comment type="caution">
    <text evidence="1">The sequence shown here is derived from an EMBL/GenBank/DDBJ whole genome shotgun (WGS) entry which is preliminary data.</text>
</comment>
<proteinExistence type="predicted"/>
<dbReference type="EMBL" id="BTSY01000004">
    <property type="protein sequence ID" value="GMT25258.1"/>
    <property type="molecule type" value="Genomic_DNA"/>
</dbReference>
<name>A0AAV5W489_9BILA</name>
<dbReference type="AlphaFoldDB" id="A0AAV5W489"/>
<organism evidence="1 2">
    <name type="scientific">Pristionchus fissidentatus</name>
    <dbReference type="NCBI Taxonomy" id="1538716"/>
    <lineage>
        <taxon>Eukaryota</taxon>
        <taxon>Metazoa</taxon>
        <taxon>Ecdysozoa</taxon>
        <taxon>Nematoda</taxon>
        <taxon>Chromadorea</taxon>
        <taxon>Rhabditida</taxon>
        <taxon>Rhabditina</taxon>
        <taxon>Diplogasteromorpha</taxon>
        <taxon>Diplogasteroidea</taxon>
        <taxon>Neodiplogasteridae</taxon>
        <taxon>Pristionchus</taxon>
    </lineage>
</organism>
<keyword evidence="2" id="KW-1185">Reference proteome</keyword>
<reference evidence="1" key="1">
    <citation type="submission" date="2023-10" db="EMBL/GenBank/DDBJ databases">
        <title>Genome assembly of Pristionchus species.</title>
        <authorList>
            <person name="Yoshida K."/>
            <person name="Sommer R.J."/>
        </authorList>
    </citation>
    <scope>NUCLEOTIDE SEQUENCE</scope>
    <source>
        <strain evidence="1">RS5133</strain>
    </source>
</reference>
<protein>
    <recommendedName>
        <fullName evidence="3">MULE transposase domain-containing protein</fullName>
    </recommendedName>
</protein>
<feature type="non-terminal residue" evidence="1">
    <location>
        <position position="171"/>
    </location>
</feature>
<evidence type="ECO:0000313" key="1">
    <source>
        <dbReference type="EMBL" id="GMT25258.1"/>
    </source>
</evidence>